<dbReference type="PANTHER" id="PTHR43022:SF1">
    <property type="entry name" value="PROTEIN SMF"/>
    <property type="match status" value="1"/>
</dbReference>
<sequence length="289" mass="31119">MTAAERGLVLLCCALGDQAARPLTMAQFRELSSRVQTAQRQGAPDDQVDEAHLERLGYSSEMAQRIVYLLSREALLETYLEEALEVGCYPITRISPSYPQALIQKRGASRPPVFFCAGNERLLQGPFLSVAGARRAGEAALEFAGQLGRLAARTGRILVTGGAGGVDWAAADACLRAGGSTVAMIPDALFDRAHLAGERHLLCSEGGYDLSFTTPRAMMRNSYIHQMGEQTVVVQAAFGKGGTWHGAVENLRRRWSPLYVFDDGSAAAQALVQQGAVPIRDVMALDHDA</sequence>
<dbReference type="GO" id="GO:0009294">
    <property type="term" value="P:DNA-mediated transformation"/>
    <property type="evidence" value="ECO:0007669"/>
    <property type="project" value="InterPro"/>
</dbReference>
<feature type="domain" description="Smf/DprA SLOG" evidence="2">
    <location>
        <begin position="91"/>
        <end position="282"/>
    </location>
</feature>
<gene>
    <name evidence="3" type="ORF">IAA83_01725</name>
</gene>
<evidence type="ECO:0000313" key="3">
    <source>
        <dbReference type="EMBL" id="HIS64075.1"/>
    </source>
</evidence>
<comment type="caution">
    <text evidence="3">The sequence shown here is derived from an EMBL/GenBank/DDBJ whole genome shotgun (WGS) entry which is preliminary data.</text>
</comment>
<proteinExistence type="inferred from homology"/>
<dbReference type="InterPro" id="IPR003488">
    <property type="entry name" value="DprA"/>
</dbReference>
<evidence type="ECO:0000259" key="2">
    <source>
        <dbReference type="Pfam" id="PF02481"/>
    </source>
</evidence>
<comment type="similarity">
    <text evidence="1">Belongs to the DprA/Smf family.</text>
</comment>
<organism evidence="3 4">
    <name type="scientific">Candidatus Avoscillospira avistercoris</name>
    <dbReference type="NCBI Taxonomy" id="2840707"/>
    <lineage>
        <taxon>Bacteria</taxon>
        <taxon>Bacillati</taxon>
        <taxon>Bacillota</taxon>
        <taxon>Clostridia</taxon>
        <taxon>Eubacteriales</taxon>
        <taxon>Oscillospiraceae</taxon>
        <taxon>Oscillospiraceae incertae sedis</taxon>
        <taxon>Candidatus Avoscillospira</taxon>
    </lineage>
</organism>
<accession>A0A9D1JSD2</accession>
<dbReference type="InterPro" id="IPR057666">
    <property type="entry name" value="DrpA_SLOG"/>
</dbReference>
<dbReference type="Pfam" id="PF02481">
    <property type="entry name" value="DNA_processg_A"/>
    <property type="match status" value="1"/>
</dbReference>
<dbReference type="Proteomes" id="UP000886741">
    <property type="component" value="Unassembled WGS sequence"/>
</dbReference>
<name>A0A9D1JSD2_9FIRM</name>
<protein>
    <submittedName>
        <fullName evidence="3">DNA-processing protein DprA</fullName>
    </submittedName>
</protein>
<dbReference type="Gene3D" id="3.40.50.450">
    <property type="match status" value="1"/>
</dbReference>
<reference evidence="3" key="2">
    <citation type="journal article" date="2021" name="PeerJ">
        <title>Extensive microbial diversity within the chicken gut microbiome revealed by metagenomics and culture.</title>
        <authorList>
            <person name="Gilroy R."/>
            <person name="Ravi A."/>
            <person name="Getino M."/>
            <person name="Pursley I."/>
            <person name="Horton D.L."/>
            <person name="Alikhan N.F."/>
            <person name="Baker D."/>
            <person name="Gharbi K."/>
            <person name="Hall N."/>
            <person name="Watson M."/>
            <person name="Adriaenssens E.M."/>
            <person name="Foster-Nyarko E."/>
            <person name="Jarju S."/>
            <person name="Secka A."/>
            <person name="Antonio M."/>
            <person name="Oren A."/>
            <person name="Chaudhuri R.R."/>
            <person name="La Ragione R."/>
            <person name="Hildebrand F."/>
            <person name="Pallen M.J."/>
        </authorList>
    </citation>
    <scope>NUCLEOTIDE SEQUENCE</scope>
    <source>
        <strain evidence="3">ChiBcec16-1751</strain>
    </source>
</reference>
<reference evidence="3" key="1">
    <citation type="submission" date="2020-10" db="EMBL/GenBank/DDBJ databases">
        <authorList>
            <person name="Gilroy R."/>
        </authorList>
    </citation>
    <scope>NUCLEOTIDE SEQUENCE</scope>
    <source>
        <strain evidence="3">ChiBcec16-1751</strain>
    </source>
</reference>
<dbReference type="AlphaFoldDB" id="A0A9D1JSD2"/>
<dbReference type="SUPFAM" id="SSF102405">
    <property type="entry name" value="MCP/YpsA-like"/>
    <property type="match status" value="1"/>
</dbReference>
<evidence type="ECO:0000256" key="1">
    <source>
        <dbReference type="ARBA" id="ARBA00006525"/>
    </source>
</evidence>
<evidence type="ECO:0000313" key="4">
    <source>
        <dbReference type="Proteomes" id="UP000886741"/>
    </source>
</evidence>
<dbReference type="EMBL" id="DVJJ01000032">
    <property type="protein sequence ID" value="HIS64075.1"/>
    <property type="molecule type" value="Genomic_DNA"/>
</dbReference>
<dbReference type="PANTHER" id="PTHR43022">
    <property type="entry name" value="PROTEIN SMF"/>
    <property type="match status" value="1"/>
</dbReference>